<sequence>MKKTVLLGVLALCLALLATGYMAGKRGYESVSPAHAQSLDQPLAQSLDRAAVETIIRDYLLTNPEVLLEAQDALEAKQQEQQRLASLDTIEQNSAAIFNSSFDGVVGNPDGKITIVEFYDYNCGYCKRAMDDMDALTRENSDLRFVLKEFPILSADSQRASIVSMAFHLLQPEKYDEFHRALMSEKGGASEETAIKIALSLGVDEAELRAKMQDPSIPQALSATYELATKLSITGTPSYVVGDEVVFGALGKAVLSEKIAAVRKAL</sequence>
<gene>
    <name evidence="2" type="ORF">ACFPLB_13145</name>
</gene>
<dbReference type="InterPro" id="IPR051470">
    <property type="entry name" value="Thiol:disulfide_interchange"/>
</dbReference>
<dbReference type="InterPro" id="IPR036249">
    <property type="entry name" value="Thioredoxin-like_sf"/>
</dbReference>
<dbReference type="InterPro" id="IPR013766">
    <property type="entry name" value="Thioredoxin_domain"/>
</dbReference>
<protein>
    <submittedName>
        <fullName evidence="2">DsbA family protein</fullName>
    </submittedName>
</protein>
<evidence type="ECO:0000313" key="3">
    <source>
        <dbReference type="Proteomes" id="UP001596016"/>
    </source>
</evidence>
<reference evidence="3" key="1">
    <citation type="journal article" date="2019" name="Int. J. Syst. Evol. Microbiol.">
        <title>The Global Catalogue of Microorganisms (GCM) 10K type strain sequencing project: providing services to taxonomists for standard genome sequencing and annotation.</title>
        <authorList>
            <consortium name="The Broad Institute Genomics Platform"/>
            <consortium name="The Broad Institute Genome Sequencing Center for Infectious Disease"/>
            <person name="Wu L."/>
            <person name="Ma J."/>
        </authorList>
    </citation>
    <scope>NUCLEOTIDE SEQUENCE [LARGE SCALE GENOMIC DNA]</scope>
    <source>
        <strain evidence="3">CGMCC 4.1415</strain>
    </source>
</reference>
<comment type="caution">
    <text evidence="2">The sequence shown here is derived from an EMBL/GenBank/DDBJ whole genome shotgun (WGS) entry which is preliminary data.</text>
</comment>
<dbReference type="InterPro" id="IPR001853">
    <property type="entry name" value="DSBA-like_thioredoxin_dom"/>
</dbReference>
<dbReference type="Gene3D" id="3.40.30.10">
    <property type="entry name" value="Glutaredoxin"/>
    <property type="match status" value="1"/>
</dbReference>
<dbReference type="PANTHER" id="PTHR35272">
    <property type="entry name" value="THIOL:DISULFIDE INTERCHANGE PROTEIN DSBC-RELATED"/>
    <property type="match status" value="1"/>
</dbReference>
<dbReference type="InterPro" id="IPR041205">
    <property type="entry name" value="ScsC_N"/>
</dbReference>
<organism evidence="2 3">
    <name type="scientific">Aquamicrobium segne</name>
    <dbReference type="NCBI Taxonomy" id="469547"/>
    <lineage>
        <taxon>Bacteria</taxon>
        <taxon>Pseudomonadati</taxon>
        <taxon>Pseudomonadota</taxon>
        <taxon>Alphaproteobacteria</taxon>
        <taxon>Hyphomicrobiales</taxon>
        <taxon>Phyllobacteriaceae</taxon>
        <taxon>Aquamicrobium</taxon>
    </lineage>
</organism>
<dbReference type="PANTHER" id="PTHR35272:SF3">
    <property type="entry name" value="THIOL:DISULFIDE INTERCHANGE PROTEIN DSBC"/>
    <property type="match status" value="1"/>
</dbReference>
<proteinExistence type="predicted"/>
<dbReference type="PROSITE" id="PS51352">
    <property type="entry name" value="THIOREDOXIN_2"/>
    <property type="match status" value="1"/>
</dbReference>
<feature type="domain" description="Thioredoxin" evidence="1">
    <location>
        <begin position="73"/>
        <end position="264"/>
    </location>
</feature>
<dbReference type="EMBL" id="JBHSLL010000046">
    <property type="protein sequence ID" value="MFC5386906.1"/>
    <property type="molecule type" value="Genomic_DNA"/>
</dbReference>
<dbReference type="Pfam" id="PF01323">
    <property type="entry name" value="DSBA"/>
    <property type="match status" value="1"/>
</dbReference>
<name>A0ABW0H0D8_9HYPH</name>
<accession>A0ABW0H0D8</accession>
<dbReference type="SUPFAM" id="SSF52833">
    <property type="entry name" value="Thioredoxin-like"/>
    <property type="match status" value="1"/>
</dbReference>
<dbReference type="CDD" id="cd03023">
    <property type="entry name" value="DsbA_Com1_like"/>
    <property type="match status" value="1"/>
</dbReference>
<dbReference type="Pfam" id="PF18312">
    <property type="entry name" value="ScsC_N"/>
    <property type="match status" value="1"/>
</dbReference>
<evidence type="ECO:0000259" key="1">
    <source>
        <dbReference type="PROSITE" id="PS51352"/>
    </source>
</evidence>
<dbReference type="RefSeq" id="WP_378230342.1">
    <property type="nucleotide sequence ID" value="NZ_JBHSLL010000046.1"/>
</dbReference>
<keyword evidence="3" id="KW-1185">Reference proteome</keyword>
<evidence type="ECO:0000313" key="2">
    <source>
        <dbReference type="EMBL" id="MFC5386906.1"/>
    </source>
</evidence>
<dbReference type="Proteomes" id="UP001596016">
    <property type="component" value="Unassembled WGS sequence"/>
</dbReference>